<dbReference type="AlphaFoldDB" id="A0A9Q3VW95"/>
<sequence>MVTATTWAAKWPLSARKTPVCTPSSGTLTAHEPSDGAPSTYVYDPARPTPALGGPLLTLDGGGKDNADLESRSDVRTLYEEAIRQLALENDALRSGGTVLPVPNRSTPAPRAPS</sequence>
<feature type="compositionally biased region" description="Low complexity" evidence="1">
    <location>
        <begin position="45"/>
        <end position="54"/>
    </location>
</feature>
<evidence type="ECO:0000313" key="2">
    <source>
        <dbReference type="EMBL" id="MCD9879586.1"/>
    </source>
</evidence>
<dbReference type="EMBL" id="JAJSBI010000030">
    <property type="protein sequence ID" value="MCD9879586.1"/>
    <property type="molecule type" value="Genomic_DNA"/>
</dbReference>
<keyword evidence="3" id="KW-1185">Reference proteome</keyword>
<organism evidence="2 3">
    <name type="scientific">Streptomyces guryensis</name>
    <dbReference type="NCBI Taxonomy" id="2886947"/>
    <lineage>
        <taxon>Bacteria</taxon>
        <taxon>Bacillati</taxon>
        <taxon>Actinomycetota</taxon>
        <taxon>Actinomycetes</taxon>
        <taxon>Kitasatosporales</taxon>
        <taxon>Streptomycetaceae</taxon>
        <taxon>Streptomyces</taxon>
    </lineage>
</organism>
<evidence type="ECO:0000256" key="1">
    <source>
        <dbReference type="SAM" id="MobiDB-lite"/>
    </source>
</evidence>
<reference evidence="2" key="1">
    <citation type="submission" date="2021-12" db="EMBL/GenBank/DDBJ databases">
        <authorList>
            <person name="Lee J.-H."/>
            <person name="Kim S.-B."/>
        </authorList>
    </citation>
    <scope>NUCLEOTIDE SEQUENCE</scope>
    <source>
        <strain evidence="2">NR30</strain>
    </source>
</reference>
<name>A0A9Q3VW95_9ACTN</name>
<accession>A0A9Q3VW95</accession>
<dbReference type="InterPro" id="IPR008979">
    <property type="entry name" value="Galactose-bd-like_sf"/>
</dbReference>
<evidence type="ECO:0000313" key="3">
    <source>
        <dbReference type="Proteomes" id="UP001108029"/>
    </source>
</evidence>
<comment type="caution">
    <text evidence="2">The sequence shown here is derived from an EMBL/GenBank/DDBJ whole genome shotgun (WGS) entry which is preliminary data.</text>
</comment>
<proteinExistence type="predicted"/>
<protein>
    <submittedName>
        <fullName evidence="2">Uncharacterized protein</fullName>
    </submittedName>
</protein>
<dbReference type="SUPFAM" id="SSF49785">
    <property type="entry name" value="Galactose-binding domain-like"/>
    <property type="match status" value="1"/>
</dbReference>
<gene>
    <name evidence="2" type="ORF">LJ657_39605</name>
</gene>
<dbReference type="RefSeq" id="WP_232654529.1">
    <property type="nucleotide sequence ID" value="NZ_JAJSBI010000030.1"/>
</dbReference>
<dbReference type="Gene3D" id="2.60.120.260">
    <property type="entry name" value="Galactose-binding domain-like"/>
    <property type="match status" value="1"/>
</dbReference>
<feature type="region of interest" description="Disordered" evidence="1">
    <location>
        <begin position="93"/>
        <end position="114"/>
    </location>
</feature>
<dbReference type="Proteomes" id="UP001108029">
    <property type="component" value="Unassembled WGS sequence"/>
</dbReference>
<feature type="region of interest" description="Disordered" evidence="1">
    <location>
        <begin position="18"/>
        <end position="54"/>
    </location>
</feature>